<dbReference type="SUPFAM" id="SSF46894">
    <property type="entry name" value="C-terminal effector domain of the bipartite response regulators"/>
    <property type="match status" value="1"/>
</dbReference>
<evidence type="ECO:0000259" key="4">
    <source>
        <dbReference type="PROSITE" id="PS50043"/>
    </source>
</evidence>
<gene>
    <name evidence="6" type="ORF">SmaCSM2_14885</name>
</gene>
<dbReference type="InterPro" id="IPR001789">
    <property type="entry name" value="Sig_transdc_resp-reg_receiver"/>
</dbReference>
<dbReference type="GO" id="GO:0006355">
    <property type="term" value="P:regulation of DNA-templated transcription"/>
    <property type="evidence" value="ECO:0007669"/>
    <property type="project" value="InterPro"/>
</dbReference>
<dbReference type="Pfam" id="PF00072">
    <property type="entry name" value="Response_reg"/>
    <property type="match status" value="1"/>
</dbReference>
<dbReference type="SUPFAM" id="SSF52172">
    <property type="entry name" value="CheY-like"/>
    <property type="match status" value="1"/>
</dbReference>
<dbReference type="PROSITE" id="PS50043">
    <property type="entry name" value="HTH_LUXR_2"/>
    <property type="match status" value="1"/>
</dbReference>
<dbReference type="InterPro" id="IPR000792">
    <property type="entry name" value="Tscrpt_reg_LuxR_C"/>
</dbReference>
<dbReference type="PRINTS" id="PR00038">
    <property type="entry name" value="HTHLUXR"/>
</dbReference>
<dbReference type="InterPro" id="IPR039420">
    <property type="entry name" value="WalR-like"/>
</dbReference>
<keyword evidence="2 6" id="KW-0238">DNA-binding</keyword>
<dbReference type="InterPro" id="IPR016032">
    <property type="entry name" value="Sig_transdc_resp-reg_C-effctor"/>
</dbReference>
<feature type="domain" description="HTH luxR-type" evidence="4">
    <location>
        <begin position="142"/>
        <end position="207"/>
    </location>
</feature>
<dbReference type="CDD" id="cd17535">
    <property type="entry name" value="REC_NarL-like"/>
    <property type="match status" value="1"/>
</dbReference>
<dbReference type="Proteomes" id="UP000234414">
    <property type="component" value="Chromosome"/>
</dbReference>
<reference evidence="6 7" key="1">
    <citation type="submission" date="2017-12" db="EMBL/GenBank/DDBJ databases">
        <title>Complete Genome Sequence of Stenotrophomonas maltophilia CSM2.</title>
        <authorList>
            <person name="Castro-Jaimes S."/>
            <person name="Lopez-Leal G."/>
            <person name="Barberena Jonas C."/>
            <person name="Bustos P."/>
            <person name="Perez-Oseguera A."/>
            <person name="Cevallos M.A."/>
        </authorList>
    </citation>
    <scope>NUCLEOTIDE SEQUENCE [LARGE SCALE GENOMIC DNA]</scope>
    <source>
        <strain evidence="6 7">CSM2</strain>
    </source>
</reference>
<dbReference type="GO" id="GO:0003677">
    <property type="term" value="F:DNA binding"/>
    <property type="evidence" value="ECO:0007669"/>
    <property type="project" value="UniProtKB-KW"/>
</dbReference>
<dbReference type="InterPro" id="IPR058245">
    <property type="entry name" value="NreC/VraR/RcsB-like_REC"/>
</dbReference>
<dbReference type="InterPro" id="IPR011006">
    <property type="entry name" value="CheY-like_superfamily"/>
</dbReference>
<dbReference type="Gene3D" id="3.40.50.2300">
    <property type="match status" value="1"/>
</dbReference>
<dbReference type="Pfam" id="PF00196">
    <property type="entry name" value="GerE"/>
    <property type="match status" value="1"/>
</dbReference>
<proteinExistence type="predicted"/>
<sequence length="223" mass="23871">MLTRIAIADDHPLVLLGTRIVIEAGGHHRVVAEARCAESLLAILAEEPVDLVVTDFSMPDVGRSDGQAMLQALSRNYPKVPVILVTMVTNATTLNMAMRTGVRGLVWKCSCVDGTRKAVDTVLSGGIYLDPQLAHCLQEGGRERSLSVLSPKELEVLRLYVSGPSITEIAGQLRRTVSTISRQRISAMRKLGISNDAELFAYAFEERLGNAGGMASGAANGSP</sequence>
<evidence type="ECO:0000313" key="6">
    <source>
        <dbReference type="EMBL" id="AUI08390.1"/>
    </source>
</evidence>
<evidence type="ECO:0000259" key="5">
    <source>
        <dbReference type="PROSITE" id="PS50110"/>
    </source>
</evidence>
<dbReference type="Gene3D" id="1.10.10.10">
    <property type="entry name" value="Winged helix-like DNA-binding domain superfamily/Winged helix DNA-binding domain"/>
    <property type="match status" value="1"/>
</dbReference>
<dbReference type="SMART" id="SM00421">
    <property type="entry name" value="HTH_LUXR"/>
    <property type="match status" value="1"/>
</dbReference>
<keyword evidence="1 3" id="KW-0597">Phosphoprotein</keyword>
<dbReference type="RefSeq" id="WP_101765836.1">
    <property type="nucleotide sequence ID" value="NZ_CP025298.1"/>
</dbReference>
<dbReference type="GO" id="GO:0000160">
    <property type="term" value="P:phosphorelay signal transduction system"/>
    <property type="evidence" value="ECO:0007669"/>
    <property type="project" value="InterPro"/>
</dbReference>
<organism evidence="6 7">
    <name type="scientific">Stenotrophomonas maltophilia</name>
    <name type="common">Pseudomonas maltophilia</name>
    <name type="synonym">Xanthomonas maltophilia</name>
    <dbReference type="NCBI Taxonomy" id="40324"/>
    <lineage>
        <taxon>Bacteria</taxon>
        <taxon>Pseudomonadati</taxon>
        <taxon>Pseudomonadota</taxon>
        <taxon>Gammaproteobacteria</taxon>
        <taxon>Lysobacterales</taxon>
        <taxon>Lysobacteraceae</taxon>
        <taxon>Stenotrophomonas</taxon>
        <taxon>Stenotrophomonas maltophilia group</taxon>
    </lineage>
</organism>
<feature type="modified residue" description="4-aspartylphosphate" evidence="3">
    <location>
        <position position="55"/>
    </location>
</feature>
<dbReference type="CDD" id="cd06170">
    <property type="entry name" value="LuxR_C_like"/>
    <property type="match status" value="1"/>
</dbReference>
<dbReference type="PANTHER" id="PTHR43214:SF17">
    <property type="entry name" value="TRANSCRIPTIONAL REGULATORY PROTEIN RCSB"/>
    <property type="match status" value="1"/>
</dbReference>
<feature type="domain" description="Response regulatory" evidence="5">
    <location>
        <begin position="4"/>
        <end position="123"/>
    </location>
</feature>
<dbReference type="PANTHER" id="PTHR43214">
    <property type="entry name" value="TWO-COMPONENT RESPONSE REGULATOR"/>
    <property type="match status" value="1"/>
</dbReference>
<dbReference type="AlphaFoldDB" id="A0AAD0FN26"/>
<accession>A0AAD0FN26</accession>
<dbReference type="PROSITE" id="PS50110">
    <property type="entry name" value="RESPONSE_REGULATORY"/>
    <property type="match status" value="1"/>
</dbReference>
<protein>
    <submittedName>
        <fullName evidence="6">DNA-binding response regulator</fullName>
    </submittedName>
</protein>
<dbReference type="EMBL" id="CP025298">
    <property type="protein sequence ID" value="AUI08390.1"/>
    <property type="molecule type" value="Genomic_DNA"/>
</dbReference>
<evidence type="ECO:0000256" key="3">
    <source>
        <dbReference type="PROSITE-ProRule" id="PRU00169"/>
    </source>
</evidence>
<dbReference type="InterPro" id="IPR036388">
    <property type="entry name" value="WH-like_DNA-bd_sf"/>
</dbReference>
<name>A0AAD0FN26_STEMA</name>
<evidence type="ECO:0000256" key="2">
    <source>
        <dbReference type="ARBA" id="ARBA00023125"/>
    </source>
</evidence>
<dbReference type="SMART" id="SM00448">
    <property type="entry name" value="REC"/>
    <property type="match status" value="1"/>
</dbReference>
<evidence type="ECO:0000256" key="1">
    <source>
        <dbReference type="ARBA" id="ARBA00022553"/>
    </source>
</evidence>
<evidence type="ECO:0000313" key="7">
    <source>
        <dbReference type="Proteomes" id="UP000234414"/>
    </source>
</evidence>